<keyword evidence="2" id="KW-1185">Reference proteome</keyword>
<dbReference type="PANTHER" id="PTHR36324">
    <property type="entry name" value="OS09G0460100 PROTEIN"/>
    <property type="match status" value="1"/>
</dbReference>
<reference evidence="1" key="1">
    <citation type="journal article" date="2023" name="Plant J.">
        <title>The genome of the king protea, Protea cynaroides.</title>
        <authorList>
            <person name="Chang J."/>
            <person name="Duong T.A."/>
            <person name="Schoeman C."/>
            <person name="Ma X."/>
            <person name="Roodt D."/>
            <person name="Barker N."/>
            <person name="Li Z."/>
            <person name="Van de Peer Y."/>
            <person name="Mizrachi E."/>
        </authorList>
    </citation>
    <scope>NUCLEOTIDE SEQUENCE</scope>
    <source>
        <tissue evidence="1">Young leaves</tissue>
    </source>
</reference>
<proteinExistence type="predicted"/>
<gene>
    <name evidence="1" type="ORF">NE237_022507</name>
</gene>
<dbReference type="OrthoDB" id="1930572at2759"/>
<evidence type="ECO:0000313" key="2">
    <source>
        <dbReference type="Proteomes" id="UP001141806"/>
    </source>
</evidence>
<dbReference type="AlphaFoldDB" id="A0A9Q0K5W3"/>
<name>A0A9Q0K5W3_9MAGN</name>
<comment type="caution">
    <text evidence="1">The sequence shown here is derived from an EMBL/GenBank/DDBJ whole genome shotgun (WGS) entry which is preliminary data.</text>
</comment>
<dbReference type="PANTHER" id="PTHR36324:SF1">
    <property type="entry name" value="OS09G0460100 PROTEIN"/>
    <property type="match status" value="1"/>
</dbReference>
<evidence type="ECO:0000313" key="1">
    <source>
        <dbReference type="EMBL" id="KAJ4962568.1"/>
    </source>
</evidence>
<dbReference type="EMBL" id="JAMYWD010000008">
    <property type="protein sequence ID" value="KAJ4962568.1"/>
    <property type="molecule type" value="Genomic_DNA"/>
</dbReference>
<organism evidence="1 2">
    <name type="scientific">Protea cynaroides</name>
    <dbReference type="NCBI Taxonomy" id="273540"/>
    <lineage>
        <taxon>Eukaryota</taxon>
        <taxon>Viridiplantae</taxon>
        <taxon>Streptophyta</taxon>
        <taxon>Embryophyta</taxon>
        <taxon>Tracheophyta</taxon>
        <taxon>Spermatophyta</taxon>
        <taxon>Magnoliopsida</taxon>
        <taxon>Proteales</taxon>
        <taxon>Proteaceae</taxon>
        <taxon>Protea</taxon>
    </lineage>
</organism>
<protein>
    <submittedName>
        <fullName evidence="1">Uncharacterized protein</fullName>
    </submittedName>
</protein>
<accession>A0A9Q0K5W3</accession>
<sequence length="218" mass="24907">MPLKPTEFLLIIIMCKKKIFKISLFSCEDPKDLSKPCWFFASLLKDALSHCHNFSGKLSSARLEEEYLSNDIDDDDSEVIILEIQTRAMEAKLRRISRSAKDGQRWVLPLVMEVQHVEDKKDEDEEVESFYSVGSCFSCCSSASRDVFFSVGSSLSRCSSTNGFDFGDDRRRSIIQELCHCEGWPFGLCRKALLLPPLPRCPSDSWLWRKGFGIVKMP</sequence>
<dbReference type="Proteomes" id="UP001141806">
    <property type="component" value="Unassembled WGS sequence"/>
</dbReference>